<keyword evidence="1" id="KW-0472">Membrane</keyword>
<gene>
    <name evidence="2" type="primary">ERC1_8</name>
    <name evidence="2" type="ORF">LPJ64_005484</name>
</gene>
<keyword evidence="1" id="KW-0812">Transmembrane</keyword>
<sequence length="133" mass="14439">MPVAGIFLTCNGLNQVFAAILRGLGRQKMGAYIIVPSFNLIGLPLAVYLAYGPLHMEVTGLWWGTCVGTVVSALAQLFAIIYWTDWEHEVVRCLRRLVESGPTTDSLPSSRGSQSIDVVTDDTQYSGYGALTV</sequence>
<name>A0A9W8CGX9_9FUNG</name>
<dbReference type="Proteomes" id="UP001145021">
    <property type="component" value="Unassembled WGS sequence"/>
</dbReference>
<dbReference type="AlphaFoldDB" id="A0A9W8CGX9"/>
<reference evidence="2" key="1">
    <citation type="submission" date="2022-07" db="EMBL/GenBank/DDBJ databases">
        <title>Phylogenomic reconstructions and comparative analyses of Kickxellomycotina fungi.</title>
        <authorList>
            <person name="Reynolds N.K."/>
            <person name="Stajich J.E."/>
            <person name="Barry K."/>
            <person name="Grigoriev I.V."/>
            <person name="Crous P."/>
            <person name="Smith M.E."/>
        </authorList>
    </citation>
    <scope>NUCLEOTIDE SEQUENCE</scope>
    <source>
        <strain evidence="2">NBRC 105413</strain>
    </source>
</reference>
<protein>
    <submittedName>
        <fullName evidence="2">Ethionine resistance protein</fullName>
    </submittedName>
</protein>
<evidence type="ECO:0000256" key="1">
    <source>
        <dbReference type="SAM" id="Phobius"/>
    </source>
</evidence>
<accession>A0A9W8CGX9</accession>
<proteinExistence type="predicted"/>
<evidence type="ECO:0000313" key="2">
    <source>
        <dbReference type="EMBL" id="KAJ1642684.1"/>
    </source>
</evidence>
<organism evidence="2 3">
    <name type="scientific">Coemansia asiatica</name>
    <dbReference type="NCBI Taxonomy" id="1052880"/>
    <lineage>
        <taxon>Eukaryota</taxon>
        <taxon>Fungi</taxon>
        <taxon>Fungi incertae sedis</taxon>
        <taxon>Zoopagomycota</taxon>
        <taxon>Kickxellomycotina</taxon>
        <taxon>Kickxellomycetes</taxon>
        <taxon>Kickxellales</taxon>
        <taxon>Kickxellaceae</taxon>
        <taxon>Coemansia</taxon>
    </lineage>
</organism>
<feature type="transmembrane region" description="Helical" evidence="1">
    <location>
        <begin position="62"/>
        <end position="83"/>
    </location>
</feature>
<evidence type="ECO:0000313" key="3">
    <source>
        <dbReference type="Proteomes" id="UP001145021"/>
    </source>
</evidence>
<feature type="transmembrane region" description="Helical" evidence="1">
    <location>
        <begin position="31"/>
        <end position="50"/>
    </location>
</feature>
<comment type="caution">
    <text evidence="2">The sequence shown here is derived from an EMBL/GenBank/DDBJ whole genome shotgun (WGS) entry which is preliminary data.</text>
</comment>
<keyword evidence="3" id="KW-1185">Reference proteome</keyword>
<keyword evidence="1" id="KW-1133">Transmembrane helix</keyword>
<dbReference type="EMBL" id="JANBOH010000355">
    <property type="protein sequence ID" value="KAJ1642684.1"/>
    <property type="molecule type" value="Genomic_DNA"/>
</dbReference>